<organism evidence="2 4">
    <name type="scientific">Acinetobacter lwoffii</name>
    <dbReference type="NCBI Taxonomy" id="28090"/>
    <lineage>
        <taxon>Bacteria</taxon>
        <taxon>Pseudomonadati</taxon>
        <taxon>Pseudomonadota</taxon>
        <taxon>Gammaproteobacteria</taxon>
        <taxon>Moraxellales</taxon>
        <taxon>Moraxellaceae</taxon>
        <taxon>Acinetobacter</taxon>
    </lineage>
</organism>
<protein>
    <submittedName>
        <fullName evidence="2">Uncharacterized protein</fullName>
    </submittedName>
</protein>
<evidence type="ECO:0000313" key="1">
    <source>
        <dbReference type="EMBL" id="MBB6363140.1"/>
    </source>
</evidence>
<reference evidence="1 3" key="1">
    <citation type="submission" date="2020-08" db="EMBL/GenBank/DDBJ databases">
        <title>Functional genomics of gut bacteria from endangered species of beetles.</title>
        <authorList>
            <person name="Carlos-Shanley C."/>
        </authorList>
    </citation>
    <scope>NUCLEOTIDE SEQUENCE [LARGE SCALE GENOMIC DNA]</scope>
    <source>
        <strain evidence="1 3">S00127</strain>
    </source>
</reference>
<evidence type="ECO:0000313" key="2">
    <source>
        <dbReference type="EMBL" id="MDR6629012.1"/>
    </source>
</evidence>
<dbReference type="AlphaFoldDB" id="A0AAW8LD85"/>
<proteinExistence type="predicted"/>
<reference evidence="2" key="2">
    <citation type="submission" date="2023-07" db="EMBL/GenBank/DDBJ databases">
        <title>Sorghum-associated microbial communities from plants grown in Nebraska, USA.</title>
        <authorList>
            <person name="Schachtman D."/>
        </authorList>
    </citation>
    <scope>NUCLEOTIDE SEQUENCE</scope>
    <source>
        <strain evidence="2">BE44</strain>
    </source>
</reference>
<dbReference type="Proteomes" id="UP001262767">
    <property type="component" value="Unassembled WGS sequence"/>
</dbReference>
<evidence type="ECO:0000313" key="4">
    <source>
        <dbReference type="Proteomes" id="UP001262767"/>
    </source>
</evidence>
<sequence>MSTVEPDQVNTCVGIKPAKNPALALSVQDKSAYVFGRA</sequence>
<name>A0AAW8LD85_ACILW</name>
<dbReference type="EMBL" id="JAVDSC010000003">
    <property type="protein sequence ID" value="MDR6629012.1"/>
    <property type="molecule type" value="Genomic_DNA"/>
</dbReference>
<dbReference type="Proteomes" id="UP000548425">
    <property type="component" value="Unassembled WGS sequence"/>
</dbReference>
<evidence type="ECO:0000313" key="3">
    <source>
        <dbReference type="Proteomes" id="UP000548425"/>
    </source>
</evidence>
<accession>A0AAW8LD85</accession>
<comment type="caution">
    <text evidence="2">The sequence shown here is derived from an EMBL/GenBank/DDBJ whole genome shotgun (WGS) entry which is preliminary data.</text>
</comment>
<gene>
    <name evidence="1" type="ORF">HNP34_001261</name>
    <name evidence="2" type="ORF">J2X86_001042</name>
</gene>
<dbReference type="EMBL" id="JACHLA010000004">
    <property type="protein sequence ID" value="MBB6363140.1"/>
    <property type="molecule type" value="Genomic_DNA"/>
</dbReference>